<dbReference type="RefSeq" id="WP_160365906.1">
    <property type="nucleotide sequence ID" value="NZ_JACEIB010000006.1"/>
</dbReference>
<dbReference type="Proteomes" id="UP000570166">
    <property type="component" value="Unassembled WGS sequence"/>
</dbReference>
<gene>
    <name evidence="1" type="ORF">HZF05_09955</name>
</gene>
<reference evidence="1 2" key="1">
    <citation type="submission" date="2020-07" db="EMBL/GenBank/DDBJ databases">
        <authorList>
            <person name="Sun Q."/>
        </authorList>
    </citation>
    <scope>NUCLEOTIDE SEQUENCE [LARGE SCALE GENOMIC DNA]</scope>
    <source>
        <strain evidence="1 2">CGMCC 1.13654</strain>
    </source>
</reference>
<accession>A0A838L4X3</accession>
<evidence type="ECO:0000313" key="2">
    <source>
        <dbReference type="Proteomes" id="UP000570166"/>
    </source>
</evidence>
<dbReference type="EMBL" id="JACEIB010000006">
    <property type="protein sequence ID" value="MBA2934421.1"/>
    <property type="molecule type" value="Genomic_DNA"/>
</dbReference>
<organism evidence="1 2">
    <name type="scientific">Sphingomonas chungangi</name>
    <dbReference type="NCBI Taxonomy" id="2683589"/>
    <lineage>
        <taxon>Bacteria</taxon>
        <taxon>Pseudomonadati</taxon>
        <taxon>Pseudomonadota</taxon>
        <taxon>Alphaproteobacteria</taxon>
        <taxon>Sphingomonadales</taxon>
        <taxon>Sphingomonadaceae</taxon>
        <taxon>Sphingomonas</taxon>
    </lineage>
</organism>
<dbReference type="AlphaFoldDB" id="A0A838L4X3"/>
<name>A0A838L4X3_9SPHN</name>
<evidence type="ECO:0000313" key="1">
    <source>
        <dbReference type="EMBL" id="MBA2934421.1"/>
    </source>
</evidence>
<proteinExistence type="predicted"/>
<keyword evidence="2" id="KW-1185">Reference proteome</keyword>
<comment type="caution">
    <text evidence="1">The sequence shown here is derived from an EMBL/GenBank/DDBJ whole genome shotgun (WGS) entry which is preliminary data.</text>
</comment>
<sequence>MATFKPTLKMASNAKRGLKLRDKFDRGGTEVGVRRARQLADRHELSEADVKSMHSYFARHTVDKQGKAHEWGSNSDPSAGYIAWLLWGGDDGKEWADRNAASLDK</sequence>
<protein>
    <submittedName>
        <fullName evidence="1">Uncharacterized protein</fullName>
    </submittedName>
</protein>